<gene>
    <name evidence="2" type="ORF">LEP1GSC043_2851</name>
</gene>
<feature type="transmembrane region" description="Helical" evidence="1">
    <location>
        <begin position="202"/>
        <end position="222"/>
    </location>
</feature>
<evidence type="ECO:0000256" key="1">
    <source>
        <dbReference type="SAM" id="Phobius"/>
    </source>
</evidence>
<comment type="caution">
    <text evidence="2">The sequence shown here is derived from an EMBL/GenBank/DDBJ whole genome shotgun (WGS) entry which is preliminary data.</text>
</comment>
<keyword evidence="1" id="KW-0812">Transmembrane</keyword>
<accession>N1UEY2</accession>
<feature type="transmembrane region" description="Helical" evidence="1">
    <location>
        <begin position="174"/>
        <end position="190"/>
    </location>
</feature>
<feature type="transmembrane region" description="Helical" evidence="1">
    <location>
        <begin position="5"/>
        <end position="22"/>
    </location>
</feature>
<dbReference type="Proteomes" id="UP000012249">
    <property type="component" value="Unassembled WGS sequence"/>
</dbReference>
<evidence type="ECO:0000313" key="2">
    <source>
        <dbReference type="EMBL" id="EMY16474.1"/>
    </source>
</evidence>
<feature type="transmembrane region" description="Helical" evidence="1">
    <location>
        <begin position="124"/>
        <end position="146"/>
    </location>
</feature>
<dbReference type="EMBL" id="AHMI02000013">
    <property type="protein sequence ID" value="EMY16474.1"/>
    <property type="molecule type" value="Genomic_DNA"/>
</dbReference>
<organism evidence="2 3">
    <name type="scientific">Leptospira weilii str. Ecochallenge</name>
    <dbReference type="NCBI Taxonomy" id="1049986"/>
    <lineage>
        <taxon>Bacteria</taxon>
        <taxon>Pseudomonadati</taxon>
        <taxon>Spirochaetota</taxon>
        <taxon>Spirochaetia</taxon>
        <taxon>Leptospirales</taxon>
        <taxon>Leptospiraceae</taxon>
        <taxon>Leptospira</taxon>
    </lineage>
</organism>
<feature type="transmembrane region" description="Helical" evidence="1">
    <location>
        <begin position="152"/>
        <end position="169"/>
    </location>
</feature>
<protein>
    <recommendedName>
        <fullName evidence="4">Glycosyltransferase RgtA/B/C/D-like domain-containing protein</fullName>
    </recommendedName>
</protein>
<keyword evidence="1" id="KW-1133">Transmembrane helix</keyword>
<feature type="transmembrane region" description="Helical" evidence="1">
    <location>
        <begin position="81"/>
        <end position="100"/>
    </location>
</feature>
<name>N1UEY2_9LEPT</name>
<evidence type="ECO:0008006" key="4">
    <source>
        <dbReference type="Google" id="ProtNLM"/>
    </source>
</evidence>
<keyword evidence="1" id="KW-0472">Membrane</keyword>
<proteinExistence type="predicted"/>
<sequence length="256" mass="29556">MKRIFYFIFTILSILFGIISAYRMRWISDDAFISLRYAKNFADGKGLVFNEGEFVEGYTNFLWTILFVPFHLSDYIDPVNASYFLGILSFLGTCLYLVFFRKEFSKTEFPFALSCFVLLHHNRVFATGGLETSLHGFLFLAASYYLTNSRTVSFYSILAGIVFSSLSCLNRPDGLLFHVLVGIYLVLQFFQEVRSNNVRSILIKPSFGILCIAYLSPVFFIFGNWNIMEIYFLTLFTRSREEASIFYKVSFISVPS</sequence>
<evidence type="ECO:0000313" key="3">
    <source>
        <dbReference type="Proteomes" id="UP000012249"/>
    </source>
</evidence>
<reference evidence="2 3" key="1">
    <citation type="submission" date="2013-02" db="EMBL/GenBank/DDBJ databases">
        <authorList>
            <person name="Harkins D.M."/>
            <person name="Durkin A.S."/>
            <person name="Brinkac L.M."/>
            <person name="Haft D.H."/>
            <person name="Selengut J.D."/>
            <person name="Sanka R."/>
            <person name="DePew J."/>
            <person name="Purushe J."/>
            <person name="Haake D.A."/>
            <person name="Matsunaga J."/>
            <person name="Vinetz J.M."/>
            <person name="Sutton G.G."/>
            <person name="Nierman W.C."/>
            <person name="Fouts D.E."/>
        </authorList>
    </citation>
    <scope>NUCLEOTIDE SEQUENCE [LARGE SCALE GENOMIC DNA]</scope>
    <source>
        <strain evidence="2 3">Ecochallenge</strain>
    </source>
</reference>
<dbReference type="AlphaFoldDB" id="N1UEY2"/>